<name>A0A0P9DG64_9CHLR</name>
<gene>
    <name evidence="1" type="ORF">SE17_16450</name>
</gene>
<reference evidence="1 2" key="1">
    <citation type="submission" date="2015-09" db="EMBL/GenBank/DDBJ databases">
        <title>Draft genome sequence of Kouleothrix aurantiaca JCM 19913.</title>
        <authorList>
            <person name="Hemp J."/>
        </authorList>
    </citation>
    <scope>NUCLEOTIDE SEQUENCE [LARGE SCALE GENOMIC DNA]</scope>
    <source>
        <strain evidence="1 2">COM-B</strain>
    </source>
</reference>
<sequence length="209" mass="23003">MRDLRSIVAWFGRELRMLAQYAREPQLWLALLVGLVLWALAYQAPFAYQINIGGNQATRHQRHDEPFLSDFNASEPPSLYNHPEITPYRWTKEHSEILLPGVGGGRWHVLVRATSGRPDGSSIQTQWEAGSGPIRIQVDGRPALYALEASATPAGDLRLTLDAPALPNAADRRTLGMVLYRVAVEPDTGAMLPAPGQLALLAGRGQHRA</sequence>
<feature type="non-terminal residue" evidence="1">
    <location>
        <position position="209"/>
    </location>
</feature>
<evidence type="ECO:0000313" key="1">
    <source>
        <dbReference type="EMBL" id="KPV52275.1"/>
    </source>
</evidence>
<dbReference type="AlphaFoldDB" id="A0A0P9DG64"/>
<evidence type="ECO:0000313" key="2">
    <source>
        <dbReference type="Proteomes" id="UP000050509"/>
    </source>
</evidence>
<organism evidence="1 2">
    <name type="scientific">Kouleothrix aurantiaca</name>
    <dbReference type="NCBI Taxonomy" id="186479"/>
    <lineage>
        <taxon>Bacteria</taxon>
        <taxon>Bacillati</taxon>
        <taxon>Chloroflexota</taxon>
        <taxon>Chloroflexia</taxon>
        <taxon>Chloroflexales</taxon>
        <taxon>Roseiflexineae</taxon>
        <taxon>Roseiflexaceae</taxon>
        <taxon>Kouleothrix</taxon>
    </lineage>
</organism>
<dbReference type="EMBL" id="LJCR01000599">
    <property type="protein sequence ID" value="KPV52275.1"/>
    <property type="molecule type" value="Genomic_DNA"/>
</dbReference>
<comment type="caution">
    <text evidence="1">The sequence shown here is derived from an EMBL/GenBank/DDBJ whole genome shotgun (WGS) entry which is preliminary data.</text>
</comment>
<protein>
    <submittedName>
        <fullName evidence="1">Uncharacterized protein</fullName>
    </submittedName>
</protein>
<dbReference type="Proteomes" id="UP000050509">
    <property type="component" value="Unassembled WGS sequence"/>
</dbReference>
<keyword evidence="2" id="KW-1185">Reference proteome</keyword>
<proteinExistence type="predicted"/>
<accession>A0A0P9DG64</accession>